<reference evidence="1" key="2">
    <citation type="submission" date="2025-09" db="UniProtKB">
        <authorList>
            <consortium name="EnsemblPlants"/>
        </authorList>
    </citation>
    <scope>IDENTIFICATION</scope>
</reference>
<sequence>MCDLGARAVSCGVLGLGRTGTLARTFRSFSYVLSDRQADAVWLGSGRAQQGQGGIPTLLIANPVYPDRYYVQITRVLVGGLPLQIPPGALDIRQSDSTGGVYLSTTIPIGMVLKGEVYDLLKAALQSSLGTPDANSRWPCYFAGARKVPFPPTITLVFANNAVMALQPGTGGSVWYMRKDGAQCLAVLRSRTGETILGTRVQIGRLMTYNYKLAADGVFGTVTF</sequence>
<evidence type="ECO:0000313" key="2">
    <source>
        <dbReference type="Proteomes" id="UP001732700"/>
    </source>
</evidence>
<name>A0ACD5ZI29_AVESA</name>
<proteinExistence type="predicted"/>
<accession>A0ACD5ZI29</accession>
<evidence type="ECO:0000313" key="1">
    <source>
        <dbReference type="EnsemblPlants" id="AVESA.00010b.r2.6DG1170920.1.CDS.1"/>
    </source>
</evidence>
<reference evidence="1" key="1">
    <citation type="submission" date="2021-05" db="EMBL/GenBank/DDBJ databases">
        <authorList>
            <person name="Scholz U."/>
            <person name="Mascher M."/>
            <person name="Fiebig A."/>
        </authorList>
    </citation>
    <scope>NUCLEOTIDE SEQUENCE [LARGE SCALE GENOMIC DNA]</scope>
</reference>
<protein>
    <submittedName>
        <fullName evidence="1">Uncharacterized protein</fullName>
    </submittedName>
</protein>
<organism evidence="1 2">
    <name type="scientific">Avena sativa</name>
    <name type="common">Oat</name>
    <dbReference type="NCBI Taxonomy" id="4498"/>
    <lineage>
        <taxon>Eukaryota</taxon>
        <taxon>Viridiplantae</taxon>
        <taxon>Streptophyta</taxon>
        <taxon>Embryophyta</taxon>
        <taxon>Tracheophyta</taxon>
        <taxon>Spermatophyta</taxon>
        <taxon>Magnoliopsida</taxon>
        <taxon>Liliopsida</taxon>
        <taxon>Poales</taxon>
        <taxon>Poaceae</taxon>
        <taxon>BOP clade</taxon>
        <taxon>Pooideae</taxon>
        <taxon>Poodae</taxon>
        <taxon>Poeae</taxon>
        <taxon>Poeae Chloroplast Group 1 (Aveneae type)</taxon>
        <taxon>Aveninae</taxon>
        <taxon>Avena</taxon>
    </lineage>
</organism>
<dbReference type="EnsemblPlants" id="AVESA.00010b.r2.6DG1170920.1">
    <property type="protein sequence ID" value="AVESA.00010b.r2.6DG1170920.1.CDS.1"/>
    <property type="gene ID" value="AVESA.00010b.r2.6DG1170920"/>
</dbReference>
<keyword evidence="2" id="KW-1185">Reference proteome</keyword>
<dbReference type="Proteomes" id="UP001732700">
    <property type="component" value="Chromosome 6D"/>
</dbReference>